<evidence type="ECO:0000256" key="4">
    <source>
        <dbReference type="ARBA" id="ARBA00022729"/>
    </source>
</evidence>
<evidence type="ECO:0000259" key="7">
    <source>
        <dbReference type="Pfam" id="PF00884"/>
    </source>
</evidence>
<dbReference type="Proteomes" id="UP000251545">
    <property type="component" value="Unassembled WGS sequence"/>
</dbReference>
<feature type="domain" description="Sulfatase N-terminal" evidence="7">
    <location>
        <begin position="55"/>
        <end position="449"/>
    </location>
</feature>
<gene>
    <name evidence="8" type="ORF">CLV33_101442</name>
</gene>
<name>A0A362X3P7_9FLAO</name>
<comment type="cofactor">
    <cofactor evidence="1">
        <name>Ca(2+)</name>
        <dbReference type="ChEBI" id="CHEBI:29108"/>
    </cofactor>
</comment>
<dbReference type="EMBL" id="PVEO01000001">
    <property type="protein sequence ID" value="PQV51518.1"/>
    <property type="molecule type" value="Genomic_DNA"/>
</dbReference>
<accession>A0A362X3P7</accession>
<dbReference type="PROSITE" id="PS51257">
    <property type="entry name" value="PROKAR_LIPOPROTEIN"/>
    <property type="match status" value="1"/>
</dbReference>
<comment type="caution">
    <text evidence="8">The sequence shown here is derived from an EMBL/GenBank/DDBJ whole genome shotgun (WGS) entry which is preliminary data.</text>
</comment>
<sequence>MQGFFSKIYISTKSNINIWIGVFIICFAFGCKGVVSNNTKVAESPDETINSKKYNVLFVICDDLNDVVEGMGGSVQAHTPNMSKLAEEGVLFMNAHSNFPICAPSRASLFSGIYPNKSGVMDFIHWKESPVLKDAVSIFDHFKNNGYQVYGTGKLHHFEGDFKNTWIDENGQSTYGEPTSYGPFVYNGETIKTLHPSMAYLANFITDEHAKIASSMETSFGPLSDVPHFDPDIERNIPGFDGWYNGTSKFEYIDERHRDSMPDELSAQWAIKKLQEKHDAPFFLGVGFVRPHTPLFVPKKYFDMFPLENIQLPPYKENDLDDCQDFVNYVRKYGFDRFDLYKRAGGELLWKKFMQAYLASVAFADDQLGKVLDALENSDYADNTIVVFTSDHGFHLGEKDYNFKDTNWEESSRIPLIIAMPNAKQKGKTVNHAVSLIDIYPTLNDLCGISNVPNRHTNQASLDGFSLRPFLENPETDTWSGPDAALIATYGEWVENGKQIVQGEKKAHNFSLRNNRYRYTRYENGAEELYDHDVDPNEWTNIAKDKSQKERIEAFRTQLDGRLKESITIK</sequence>
<dbReference type="GO" id="GO:0046872">
    <property type="term" value="F:metal ion binding"/>
    <property type="evidence" value="ECO:0007669"/>
    <property type="project" value="UniProtKB-KW"/>
</dbReference>
<dbReference type="InterPro" id="IPR035874">
    <property type="entry name" value="IDS"/>
</dbReference>
<evidence type="ECO:0000256" key="6">
    <source>
        <dbReference type="ARBA" id="ARBA00022837"/>
    </source>
</evidence>
<dbReference type="GO" id="GO:0005737">
    <property type="term" value="C:cytoplasm"/>
    <property type="evidence" value="ECO:0007669"/>
    <property type="project" value="TreeGrafter"/>
</dbReference>
<evidence type="ECO:0000256" key="5">
    <source>
        <dbReference type="ARBA" id="ARBA00022801"/>
    </source>
</evidence>
<keyword evidence="6" id="KW-0106">Calcium</keyword>
<dbReference type="PANTHER" id="PTHR45953">
    <property type="entry name" value="IDURONATE 2-SULFATASE"/>
    <property type="match status" value="1"/>
</dbReference>
<dbReference type="PANTHER" id="PTHR45953:SF1">
    <property type="entry name" value="IDURONATE 2-SULFATASE"/>
    <property type="match status" value="1"/>
</dbReference>
<organism evidence="8 9">
    <name type="scientific">Jejuia pallidilutea</name>
    <dbReference type="NCBI Taxonomy" id="504487"/>
    <lineage>
        <taxon>Bacteria</taxon>
        <taxon>Pseudomonadati</taxon>
        <taxon>Bacteroidota</taxon>
        <taxon>Flavobacteriia</taxon>
        <taxon>Flavobacteriales</taxon>
        <taxon>Flavobacteriaceae</taxon>
        <taxon>Jejuia</taxon>
    </lineage>
</organism>
<dbReference type="SUPFAM" id="SSF53649">
    <property type="entry name" value="Alkaline phosphatase-like"/>
    <property type="match status" value="1"/>
</dbReference>
<keyword evidence="5" id="KW-0378">Hydrolase</keyword>
<keyword evidence="3" id="KW-0479">Metal-binding</keyword>
<proteinExistence type="inferred from homology"/>
<evidence type="ECO:0000256" key="1">
    <source>
        <dbReference type="ARBA" id="ARBA00001913"/>
    </source>
</evidence>
<keyword evidence="4" id="KW-0732">Signal</keyword>
<protein>
    <submittedName>
        <fullName evidence="8">Arylsulfatase A-like enzyme</fullName>
    </submittedName>
</protein>
<dbReference type="Gene3D" id="3.40.720.10">
    <property type="entry name" value="Alkaline Phosphatase, subunit A"/>
    <property type="match status" value="1"/>
</dbReference>
<dbReference type="Pfam" id="PF00884">
    <property type="entry name" value="Sulfatase"/>
    <property type="match status" value="1"/>
</dbReference>
<evidence type="ECO:0000256" key="2">
    <source>
        <dbReference type="ARBA" id="ARBA00008779"/>
    </source>
</evidence>
<reference evidence="8 9" key="1">
    <citation type="submission" date="2018-02" db="EMBL/GenBank/DDBJ databases">
        <title>Genomic Encyclopedia of Archaeal and Bacterial Type Strains, Phase II (KMG-II): from individual species to whole genera.</title>
        <authorList>
            <person name="Goeker M."/>
        </authorList>
    </citation>
    <scope>NUCLEOTIDE SEQUENCE [LARGE SCALE GENOMIC DNA]</scope>
    <source>
        <strain evidence="8 9">DSM 21165</strain>
    </source>
</reference>
<evidence type="ECO:0000256" key="3">
    <source>
        <dbReference type="ARBA" id="ARBA00022723"/>
    </source>
</evidence>
<dbReference type="InterPro" id="IPR017850">
    <property type="entry name" value="Alkaline_phosphatase_core_sf"/>
</dbReference>
<evidence type="ECO:0000313" key="9">
    <source>
        <dbReference type="Proteomes" id="UP000251545"/>
    </source>
</evidence>
<dbReference type="InterPro" id="IPR000917">
    <property type="entry name" value="Sulfatase_N"/>
</dbReference>
<dbReference type="AlphaFoldDB" id="A0A362X3P7"/>
<dbReference type="GO" id="GO:0004423">
    <property type="term" value="F:iduronate-2-sulfatase activity"/>
    <property type="evidence" value="ECO:0007669"/>
    <property type="project" value="InterPro"/>
</dbReference>
<evidence type="ECO:0000313" key="8">
    <source>
        <dbReference type="EMBL" id="PQV51518.1"/>
    </source>
</evidence>
<comment type="similarity">
    <text evidence="2">Belongs to the sulfatase family.</text>
</comment>
<dbReference type="CDD" id="cd16030">
    <property type="entry name" value="iduronate-2-sulfatase"/>
    <property type="match status" value="1"/>
</dbReference>